<dbReference type="Proteomes" id="UP000606870">
    <property type="component" value="Unassembled WGS sequence"/>
</dbReference>
<comment type="similarity">
    <text evidence="1 2">Belongs to the small heat shock protein (HSP20) family.</text>
</comment>
<dbReference type="Pfam" id="PF00011">
    <property type="entry name" value="HSP20"/>
    <property type="match status" value="1"/>
</dbReference>
<gene>
    <name evidence="4" type="ORF">H8J70_06025</name>
</gene>
<dbReference type="SUPFAM" id="SSF49764">
    <property type="entry name" value="HSP20-like chaperones"/>
    <property type="match status" value="1"/>
</dbReference>
<dbReference type="InterPro" id="IPR031107">
    <property type="entry name" value="Small_HSP"/>
</dbReference>
<organism evidence="4 5">
    <name type="scientific">Megasphaera hominis</name>
    <dbReference type="NCBI Taxonomy" id="159836"/>
    <lineage>
        <taxon>Bacteria</taxon>
        <taxon>Bacillati</taxon>
        <taxon>Bacillota</taxon>
        <taxon>Negativicutes</taxon>
        <taxon>Veillonellales</taxon>
        <taxon>Veillonellaceae</taxon>
        <taxon>Megasphaera</taxon>
    </lineage>
</organism>
<name>A0ABR6VHM6_9FIRM</name>
<dbReference type="PANTHER" id="PTHR11527">
    <property type="entry name" value="HEAT-SHOCK PROTEIN 20 FAMILY MEMBER"/>
    <property type="match status" value="1"/>
</dbReference>
<dbReference type="Gene3D" id="2.60.40.790">
    <property type="match status" value="1"/>
</dbReference>
<evidence type="ECO:0000313" key="5">
    <source>
        <dbReference type="Proteomes" id="UP000606870"/>
    </source>
</evidence>
<comment type="caution">
    <text evidence="4">The sequence shown here is derived from an EMBL/GenBank/DDBJ whole genome shotgun (WGS) entry which is preliminary data.</text>
</comment>
<dbReference type="InterPro" id="IPR008978">
    <property type="entry name" value="HSP20-like_chaperone"/>
</dbReference>
<evidence type="ECO:0000259" key="3">
    <source>
        <dbReference type="PROSITE" id="PS01031"/>
    </source>
</evidence>
<dbReference type="RefSeq" id="WP_186502959.1">
    <property type="nucleotide sequence ID" value="NZ_JACOGK010000014.1"/>
</dbReference>
<reference evidence="4 5" key="1">
    <citation type="submission" date="2020-08" db="EMBL/GenBank/DDBJ databases">
        <authorList>
            <person name="Liu C."/>
            <person name="Sun Q."/>
        </authorList>
    </citation>
    <scope>NUCLEOTIDE SEQUENCE [LARGE SCALE GENOMIC DNA]</scope>
    <source>
        <strain evidence="4 5">NSJ-59</strain>
    </source>
</reference>
<evidence type="ECO:0000256" key="1">
    <source>
        <dbReference type="PROSITE-ProRule" id="PRU00285"/>
    </source>
</evidence>
<dbReference type="CDD" id="cd06471">
    <property type="entry name" value="ACD_LpsHSP_like"/>
    <property type="match status" value="1"/>
</dbReference>
<proteinExistence type="inferred from homology"/>
<dbReference type="EMBL" id="JACOGK010000014">
    <property type="protein sequence ID" value="MBC3536802.1"/>
    <property type="molecule type" value="Genomic_DNA"/>
</dbReference>
<sequence>MRDLFPVLHHDFAIPSVFDDFFNDGFFSGTAQMTMPKCDIEDTGTAYIVTTDLPGVLKEDIHVSYDQDVLTISAQHEDKKDDQQQQTNYVCRERMNTAFQRQFVIHNIDASGIKAAFRNGVLKIGLPKKDPQPQEQAGTIEIQ</sequence>
<evidence type="ECO:0000313" key="4">
    <source>
        <dbReference type="EMBL" id="MBC3536802.1"/>
    </source>
</evidence>
<protein>
    <submittedName>
        <fullName evidence="4">Hsp20/alpha crystallin family protein</fullName>
    </submittedName>
</protein>
<accession>A0ABR6VHM6</accession>
<dbReference type="InterPro" id="IPR002068">
    <property type="entry name" value="A-crystallin/Hsp20_dom"/>
</dbReference>
<dbReference type="PROSITE" id="PS01031">
    <property type="entry name" value="SHSP"/>
    <property type="match status" value="1"/>
</dbReference>
<feature type="domain" description="SHSP" evidence="3">
    <location>
        <begin position="28"/>
        <end position="143"/>
    </location>
</feature>
<keyword evidence="5" id="KW-1185">Reference proteome</keyword>
<evidence type="ECO:0000256" key="2">
    <source>
        <dbReference type="RuleBase" id="RU003616"/>
    </source>
</evidence>